<dbReference type="RefSeq" id="WP_154519955.1">
    <property type="nucleotide sequence ID" value="NZ_VUMT01000022.1"/>
</dbReference>
<name>A0A6L5Y0H4_9FIRM</name>
<accession>A0A6L5Y0H4</accession>
<organism evidence="2 3">
    <name type="scientific">Velocimicrobium porci</name>
    <dbReference type="NCBI Taxonomy" id="2606634"/>
    <lineage>
        <taxon>Bacteria</taxon>
        <taxon>Bacillati</taxon>
        <taxon>Bacillota</taxon>
        <taxon>Clostridia</taxon>
        <taxon>Lachnospirales</taxon>
        <taxon>Lachnospiraceae</taxon>
        <taxon>Velocimicrobium</taxon>
    </lineage>
</organism>
<evidence type="ECO:0000313" key="2">
    <source>
        <dbReference type="EMBL" id="MSS64565.1"/>
    </source>
</evidence>
<dbReference type="InterPro" id="IPR001387">
    <property type="entry name" value="Cro/C1-type_HTH"/>
</dbReference>
<protein>
    <submittedName>
        <fullName evidence="2">Helix-turn-helix transcriptional regulator</fullName>
    </submittedName>
</protein>
<dbReference type="PROSITE" id="PS50943">
    <property type="entry name" value="HTH_CROC1"/>
    <property type="match status" value="1"/>
</dbReference>
<comment type="caution">
    <text evidence="2">The sequence shown here is derived from an EMBL/GenBank/DDBJ whole genome shotgun (WGS) entry which is preliminary data.</text>
</comment>
<dbReference type="GO" id="GO:0003677">
    <property type="term" value="F:DNA binding"/>
    <property type="evidence" value="ECO:0007669"/>
    <property type="project" value="InterPro"/>
</dbReference>
<gene>
    <name evidence="2" type="ORF">FYJ58_11865</name>
</gene>
<sequence>MINRLEEAIWARDLTVRQVSIKSGVSKSTISRLMKDKTAGISMEAGLKICKALGADPRDIFII</sequence>
<feature type="domain" description="HTH cro/C1-type" evidence="1">
    <location>
        <begin position="11"/>
        <end position="60"/>
    </location>
</feature>
<dbReference type="SUPFAM" id="SSF47413">
    <property type="entry name" value="lambda repressor-like DNA-binding domains"/>
    <property type="match status" value="1"/>
</dbReference>
<keyword evidence="3" id="KW-1185">Reference proteome</keyword>
<dbReference type="AlphaFoldDB" id="A0A6L5Y0H4"/>
<dbReference type="Proteomes" id="UP000482209">
    <property type="component" value="Unassembled WGS sequence"/>
</dbReference>
<dbReference type="SMART" id="SM00530">
    <property type="entry name" value="HTH_XRE"/>
    <property type="match status" value="1"/>
</dbReference>
<evidence type="ECO:0000259" key="1">
    <source>
        <dbReference type="PROSITE" id="PS50943"/>
    </source>
</evidence>
<evidence type="ECO:0000313" key="3">
    <source>
        <dbReference type="Proteomes" id="UP000482209"/>
    </source>
</evidence>
<dbReference type="Pfam" id="PF13443">
    <property type="entry name" value="HTH_26"/>
    <property type="match status" value="1"/>
</dbReference>
<dbReference type="InterPro" id="IPR010982">
    <property type="entry name" value="Lambda_DNA-bd_dom_sf"/>
</dbReference>
<proteinExistence type="predicted"/>
<dbReference type="Gene3D" id="1.10.260.40">
    <property type="entry name" value="lambda repressor-like DNA-binding domains"/>
    <property type="match status" value="1"/>
</dbReference>
<dbReference type="EMBL" id="VUMT01000022">
    <property type="protein sequence ID" value="MSS64565.1"/>
    <property type="molecule type" value="Genomic_DNA"/>
</dbReference>
<dbReference type="CDD" id="cd00093">
    <property type="entry name" value="HTH_XRE"/>
    <property type="match status" value="1"/>
</dbReference>
<reference evidence="2 3" key="1">
    <citation type="submission" date="2019-08" db="EMBL/GenBank/DDBJ databases">
        <title>In-depth cultivation of the pig gut microbiome towards novel bacterial diversity and tailored functional studies.</title>
        <authorList>
            <person name="Wylensek D."/>
            <person name="Hitch T.C.A."/>
            <person name="Clavel T."/>
        </authorList>
    </citation>
    <scope>NUCLEOTIDE SEQUENCE [LARGE SCALE GENOMIC DNA]</scope>
    <source>
        <strain evidence="2 3">WCA-693-APC-MOT-I</strain>
    </source>
</reference>